<dbReference type="AlphaFoldDB" id="A0A7S4HEI4"/>
<sequence>MNGSKPSIVDNIITQSQAQPWHEHVEAMLSQWATEAQQRWKAHETAATTFKFLHTWTGLPLVLICFVMAPLCTQFAASDRMRWVEMWTFLFCGVAQGLLYLVDFSARIERHRNYAAKYADMHADVNDTLQKPYRCRPLADVFVMRVKTARTHLNRNAPDTSVFGMSLTHFGEWHGEHGSSF</sequence>
<protein>
    <recommendedName>
        <fullName evidence="3">SMODS and SLOG-associating 2TM effector domain-containing protein</fullName>
    </recommendedName>
</protein>
<evidence type="ECO:0000256" key="1">
    <source>
        <dbReference type="SAM" id="Phobius"/>
    </source>
</evidence>
<evidence type="ECO:0000313" key="2">
    <source>
        <dbReference type="EMBL" id="CAE2196695.1"/>
    </source>
</evidence>
<reference evidence="2" key="1">
    <citation type="submission" date="2021-01" db="EMBL/GenBank/DDBJ databases">
        <authorList>
            <person name="Corre E."/>
            <person name="Pelletier E."/>
            <person name="Niang G."/>
            <person name="Scheremetjew M."/>
            <person name="Finn R."/>
            <person name="Kale V."/>
            <person name="Holt S."/>
            <person name="Cochrane G."/>
            <person name="Meng A."/>
            <person name="Brown T."/>
            <person name="Cohen L."/>
        </authorList>
    </citation>
    <scope>NUCLEOTIDE SEQUENCE</scope>
    <source>
        <strain evidence="2">UIO037</strain>
    </source>
</reference>
<proteinExistence type="predicted"/>
<name>A0A7S4HEI4_9EUKA</name>
<keyword evidence="1" id="KW-1133">Transmembrane helix</keyword>
<keyword evidence="1" id="KW-0472">Membrane</keyword>
<feature type="transmembrane region" description="Helical" evidence="1">
    <location>
        <begin position="83"/>
        <end position="102"/>
    </location>
</feature>
<dbReference type="EMBL" id="HBKO01004116">
    <property type="protein sequence ID" value="CAE2196695.1"/>
    <property type="molecule type" value="Transcribed_RNA"/>
</dbReference>
<feature type="transmembrane region" description="Helical" evidence="1">
    <location>
        <begin position="58"/>
        <end position="77"/>
    </location>
</feature>
<organism evidence="2">
    <name type="scientific">Prymnesium polylepis</name>
    <dbReference type="NCBI Taxonomy" id="72548"/>
    <lineage>
        <taxon>Eukaryota</taxon>
        <taxon>Haptista</taxon>
        <taxon>Haptophyta</taxon>
        <taxon>Prymnesiophyceae</taxon>
        <taxon>Prymnesiales</taxon>
        <taxon>Prymnesiaceae</taxon>
        <taxon>Prymnesium</taxon>
    </lineage>
</organism>
<evidence type="ECO:0008006" key="3">
    <source>
        <dbReference type="Google" id="ProtNLM"/>
    </source>
</evidence>
<keyword evidence="1" id="KW-0812">Transmembrane</keyword>
<accession>A0A7S4HEI4</accession>
<gene>
    <name evidence="2" type="ORF">CPOL0286_LOCUS2049</name>
</gene>